<evidence type="ECO:0000313" key="2">
    <source>
        <dbReference type="Proteomes" id="UP001055658"/>
    </source>
</evidence>
<sequence length="119" mass="13830">MDKWYSDSIEVAHVKIVGTSLENDPERDKERVRIKYQVIEQFKGDDSETGHVYEGLHNCALGVRTGAKYIFYIREHRLISRCGGSQMIYDWTDKGKLILEQLRDKELNKGQQRTAKPVT</sequence>
<dbReference type="SUPFAM" id="SSF50242">
    <property type="entry name" value="TIMP-like"/>
    <property type="match status" value="1"/>
</dbReference>
<proteinExistence type="predicted"/>
<gene>
    <name evidence="1" type="ORF">MJO52_12230</name>
</gene>
<dbReference type="InterPro" id="IPR008993">
    <property type="entry name" value="TIMP-like_OB-fold"/>
</dbReference>
<dbReference type="RefSeq" id="WP_252081942.1">
    <property type="nucleotide sequence ID" value="NZ_CP092418.1"/>
</dbReference>
<keyword evidence="2" id="KW-1185">Reference proteome</keyword>
<reference evidence="1" key="1">
    <citation type="submission" date="2022-02" db="EMBL/GenBank/DDBJ databases">
        <title>Coral-associated bacteria.</title>
        <authorList>
            <person name="Tang K."/>
            <person name="Wang X."/>
        </authorList>
    </citation>
    <scope>NUCLEOTIDE SEQUENCE</scope>
    <source>
        <strain evidence="1">SCSIO 43006</strain>
    </source>
</reference>
<name>A0ABY4V6G4_9GAMM</name>
<protein>
    <submittedName>
        <fullName evidence="1">Uncharacterized protein</fullName>
    </submittedName>
</protein>
<evidence type="ECO:0000313" key="1">
    <source>
        <dbReference type="EMBL" id="USD19849.1"/>
    </source>
</evidence>
<organism evidence="1 2">
    <name type="scientific">Microbulbifer variabilis</name>
    <dbReference type="NCBI Taxonomy" id="266805"/>
    <lineage>
        <taxon>Bacteria</taxon>
        <taxon>Pseudomonadati</taxon>
        <taxon>Pseudomonadota</taxon>
        <taxon>Gammaproteobacteria</taxon>
        <taxon>Cellvibrionales</taxon>
        <taxon>Microbulbiferaceae</taxon>
        <taxon>Microbulbifer</taxon>
    </lineage>
</organism>
<accession>A0ABY4V6G4</accession>
<dbReference type="Proteomes" id="UP001055658">
    <property type="component" value="Chromosome"/>
</dbReference>
<dbReference type="EMBL" id="CP092418">
    <property type="protein sequence ID" value="USD19849.1"/>
    <property type="molecule type" value="Genomic_DNA"/>
</dbReference>